<feature type="modified residue" description="Phosphocysteine; by EIIA" evidence="7">
    <location>
        <position position="8"/>
    </location>
</feature>
<evidence type="ECO:0000256" key="1">
    <source>
        <dbReference type="ARBA" id="ARBA00022448"/>
    </source>
</evidence>
<gene>
    <name evidence="9" type="ORF">CFOLD11_34450</name>
</gene>
<evidence type="ECO:0000256" key="7">
    <source>
        <dbReference type="PROSITE-ProRule" id="PRU00423"/>
    </source>
</evidence>
<keyword evidence="2" id="KW-0597">Phosphoprotein</keyword>
<protein>
    <submittedName>
        <fullName evidence="9">PTS sugar transporter subunit IIB</fullName>
    </submittedName>
</protein>
<evidence type="ECO:0000256" key="5">
    <source>
        <dbReference type="ARBA" id="ARBA00022683"/>
    </source>
</evidence>
<dbReference type="GO" id="GO:0016301">
    <property type="term" value="F:kinase activity"/>
    <property type="evidence" value="ECO:0007669"/>
    <property type="project" value="UniProtKB-KW"/>
</dbReference>
<keyword evidence="10" id="KW-1185">Reference proteome</keyword>
<dbReference type="GO" id="GO:0009401">
    <property type="term" value="P:phosphoenolpyruvate-dependent sugar phosphotransferase system"/>
    <property type="evidence" value="ECO:0007669"/>
    <property type="project" value="UniProtKB-KW"/>
</dbReference>
<dbReference type="PANTHER" id="PTHR34581">
    <property type="entry name" value="PTS SYSTEM N,N'-DIACETYLCHITOBIOSE-SPECIFIC EIIB COMPONENT"/>
    <property type="match status" value="1"/>
</dbReference>
<comment type="caution">
    <text evidence="9">The sequence shown here is derived from an EMBL/GenBank/DDBJ whole genome shotgun (WGS) entry which is preliminary data.</text>
</comment>
<sequence length="102" mass="11264">MLQITLICAGGMSTSMLVAKMQKSAKDKGIEAEIRATAEGKFKKEYSDKTDVLLLGPQVGFMLNDFKKEYEPKGIKVDVIDSIDYGMMNGEKVLNKALSLKK</sequence>
<dbReference type="GO" id="GO:0008982">
    <property type="term" value="F:protein-N(PI)-phosphohistidine-sugar phosphotransferase activity"/>
    <property type="evidence" value="ECO:0007669"/>
    <property type="project" value="InterPro"/>
</dbReference>
<keyword evidence="6" id="KW-0418">Kinase</keyword>
<evidence type="ECO:0000256" key="2">
    <source>
        <dbReference type="ARBA" id="ARBA00022553"/>
    </source>
</evidence>
<evidence type="ECO:0000256" key="6">
    <source>
        <dbReference type="ARBA" id="ARBA00022777"/>
    </source>
</evidence>
<evidence type="ECO:0000256" key="3">
    <source>
        <dbReference type="ARBA" id="ARBA00022597"/>
    </source>
</evidence>
<dbReference type="RefSeq" id="WP_261853512.1">
    <property type="nucleotide sequence ID" value="NZ_BQXY01000006.1"/>
</dbReference>
<dbReference type="SUPFAM" id="SSF52794">
    <property type="entry name" value="PTS system IIB component-like"/>
    <property type="match status" value="1"/>
</dbReference>
<dbReference type="CDD" id="cd05564">
    <property type="entry name" value="PTS_IIB_chitobiose_lichenan"/>
    <property type="match status" value="1"/>
</dbReference>
<name>A0A9W5Y516_9CLOT</name>
<evidence type="ECO:0000313" key="9">
    <source>
        <dbReference type="EMBL" id="GKU26618.1"/>
    </source>
</evidence>
<evidence type="ECO:0000313" key="10">
    <source>
        <dbReference type="Proteomes" id="UP001057868"/>
    </source>
</evidence>
<keyword evidence="5" id="KW-0598">Phosphotransferase system</keyword>
<dbReference type="InterPro" id="IPR013012">
    <property type="entry name" value="PTS_EIIB_3"/>
</dbReference>
<dbReference type="InterPro" id="IPR051819">
    <property type="entry name" value="PTS_sugar-specific_EIIB"/>
</dbReference>
<feature type="domain" description="PTS EIIB type-3" evidence="8">
    <location>
        <begin position="1"/>
        <end position="102"/>
    </location>
</feature>
<accession>A0A9W5Y516</accession>
<evidence type="ECO:0000259" key="8">
    <source>
        <dbReference type="PROSITE" id="PS51100"/>
    </source>
</evidence>
<dbReference type="InterPro" id="IPR003501">
    <property type="entry name" value="PTS_EIIB_2/3"/>
</dbReference>
<keyword evidence="4" id="KW-0808">Transferase</keyword>
<dbReference type="Proteomes" id="UP001057868">
    <property type="component" value="Unassembled WGS sequence"/>
</dbReference>
<organism evidence="9 10">
    <name type="scientific">Clostridium folliculivorans</name>
    <dbReference type="NCBI Taxonomy" id="2886038"/>
    <lineage>
        <taxon>Bacteria</taxon>
        <taxon>Bacillati</taxon>
        <taxon>Bacillota</taxon>
        <taxon>Clostridia</taxon>
        <taxon>Eubacteriales</taxon>
        <taxon>Clostridiaceae</taxon>
        <taxon>Clostridium</taxon>
    </lineage>
</organism>
<evidence type="ECO:0000256" key="4">
    <source>
        <dbReference type="ARBA" id="ARBA00022679"/>
    </source>
</evidence>
<dbReference type="PROSITE" id="PS51100">
    <property type="entry name" value="PTS_EIIB_TYPE_3"/>
    <property type="match status" value="1"/>
</dbReference>
<keyword evidence="3 9" id="KW-0762">Sugar transport</keyword>
<proteinExistence type="predicted"/>
<dbReference type="Gene3D" id="3.40.50.2300">
    <property type="match status" value="1"/>
</dbReference>
<dbReference type="PANTHER" id="PTHR34581:SF2">
    <property type="entry name" value="PTS SYSTEM N,N'-DIACETYLCHITOBIOSE-SPECIFIC EIIB COMPONENT"/>
    <property type="match status" value="1"/>
</dbReference>
<keyword evidence="1" id="KW-0813">Transport</keyword>
<dbReference type="AlphaFoldDB" id="A0A9W5Y516"/>
<reference evidence="9" key="1">
    <citation type="journal article" date="2023" name="Int. J. Syst. Evol. Microbiol.">
        <title>&lt;i&gt;Clostridium folliculivorans&lt;/i&gt; sp. nov., isolated from soil samples of an organic paddy in Japan.</title>
        <authorList>
            <person name="Tazawa J."/>
            <person name="Kobayashi H."/>
            <person name="Tanizawa Y."/>
            <person name="Uchino A."/>
            <person name="Tanaka F."/>
            <person name="Urashima Y."/>
            <person name="Miura S."/>
            <person name="Sakamoto M."/>
            <person name="Ohkuma M."/>
            <person name="Tohno M."/>
        </authorList>
    </citation>
    <scope>NUCLEOTIDE SEQUENCE</scope>
    <source>
        <strain evidence="9">D1-1</strain>
    </source>
</reference>
<dbReference type="Pfam" id="PF02302">
    <property type="entry name" value="PTS_IIB"/>
    <property type="match status" value="1"/>
</dbReference>
<dbReference type="EMBL" id="BQXY01000006">
    <property type="protein sequence ID" value="GKU26618.1"/>
    <property type="molecule type" value="Genomic_DNA"/>
</dbReference>
<dbReference type="InterPro" id="IPR036095">
    <property type="entry name" value="PTS_EIIB-like_sf"/>
</dbReference>